<dbReference type="AlphaFoldDB" id="A0A7J8PSW8"/>
<keyword evidence="3" id="KW-0472">Membrane</keyword>
<dbReference type="PANTHER" id="PTHR31286">
    <property type="entry name" value="GLYCINE-RICH CELL WALL STRUCTURAL PROTEIN 1.8-LIKE"/>
    <property type="match status" value="1"/>
</dbReference>
<feature type="domain" description="CCHC-type" evidence="4">
    <location>
        <begin position="258"/>
        <end position="271"/>
    </location>
</feature>
<feature type="transmembrane region" description="Helical" evidence="3">
    <location>
        <begin position="47"/>
        <end position="69"/>
    </location>
</feature>
<evidence type="ECO:0000313" key="5">
    <source>
        <dbReference type="EMBL" id="MBA0592183.1"/>
    </source>
</evidence>
<sequence length="416" mass="47209">GASELLVIGVRRCLFGDKTIALFWCIGVRVLGLPALTGSVSFGKFSIGLFVSCSLCVRGLAVLLPGLAVPIGRHMEERQDTNLRTMMDEINELLEKLKFSEEETTRVVSTSEVNNARGFESWEIGRIMAIEPPNMEAMYRVFKSLWFTKAEVDFVALKEGPVIVKFGCIEDSSHILNLSPWLFDRCLFSMVPFEKGKEIDLRAGPIDWKDRNRGWMEFMRLKAKINALKPWRRIVKLVDKDGLEMIGLLKYERLPNFCYECGIIGHNAKKCSFIKGDDELNGLSSQYGSWMRAPIGTQNQNRGLRRNGVELVMATARISVEKNECQTNSRGESEQTAQKRKEKGGEEGSISNSPLERKYHRTMRDGMGRFKSKRKRQRGPNGENMDDSPTRLVKRKLLDSVSPLKEVAGDQPRYEQ</sequence>
<keyword evidence="3" id="KW-0812">Transmembrane</keyword>
<feature type="region of interest" description="Disordered" evidence="2">
    <location>
        <begin position="322"/>
        <end position="416"/>
    </location>
</feature>
<name>A0A7J8PSW8_GOSRA</name>
<evidence type="ECO:0000256" key="3">
    <source>
        <dbReference type="SAM" id="Phobius"/>
    </source>
</evidence>
<dbReference type="PANTHER" id="PTHR31286:SF178">
    <property type="entry name" value="DUF4283 DOMAIN-CONTAINING PROTEIN"/>
    <property type="match status" value="1"/>
</dbReference>
<organism evidence="5 6">
    <name type="scientific">Gossypium raimondii</name>
    <name type="common">Peruvian cotton</name>
    <name type="synonym">Gossypium klotzschianum subsp. raimondii</name>
    <dbReference type="NCBI Taxonomy" id="29730"/>
    <lineage>
        <taxon>Eukaryota</taxon>
        <taxon>Viridiplantae</taxon>
        <taxon>Streptophyta</taxon>
        <taxon>Embryophyta</taxon>
        <taxon>Tracheophyta</taxon>
        <taxon>Spermatophyta</taxon>
        <taxon>Magnoliopsida</taxon>
        <taxon>eudicotyledons</taxon>
        <taxon>Gunneridae</taxon>
        <taxon>Pentapetalae</taxon>
        <taxon>rosids</taxon>
        <taxon>malvids</taxon>
        <taxon>Malvales</taxon>
        <taxon>Malvaceae</taxon>
        <taxon>Malvoideae</taxon>
        <taxon>Gossypium</taxon>
    </lineage>
</organism>
<feature type="non-terminal residue" evidence="5">
    <location>
        <position position="1"/>
    </location>
</feature>
<reference evidence="5 6" key="1">
    <citation type="journal article" date="2019" name="Genome Biol. Evol.">
        <title>Insights into the evolution of the New World diploid cottons (Gossypium, subgenus Houzingenia) based on genome sequencing.</title>
        <authorList>
            <person name="Grover C.E."/>
            <person name="Arick M.A. 2nd"/>
            <person name="Thrash A."/>
            <person name="Conover J.L."/>
            <person name="Sanders W.S."/>
            <person name="Peterson D.G."/>
            <person name="Frelichowski J.E."/>
            <person name="Scheffler J.A."/>
            <person name="Scheffler B.E."/>
            <person name="Wendel J.F."/>
        </authorList>
    </citation>
    <scope>NUCLEOTIDE SEQUENCE [LARGE SCALE GENOMIC DNA]</scope>
    <source>
        <strain evidence="5">8</strain>
        <tissue evidence="5">Leaf</tissue>
    </source>
</reference>
<dbReference type="InterPro" id="IPR025836">
    <property type="entry name" value="Zn_knuckle_CX2CX4HX4C"/>
</dbReference>
<keyword evidence="1" id="KW-0863">Zinc-finger</keyword>
<feature type="compositionally biased region" description="Basic and acidic residues" evidence="2">
    <location>
        <begin position="331"/>
        <end position="346"/>
    </location>
</feature>
<dbReference type="PROSITE" id="PS50158">
    <property type="entry name" value="ZF_CCHC"/>
    <property type="match status" value="1"/>
</dbReference>
<evidence type="ECO:0000259" key="4">
    <source>
        <dbReference type="PROSITE" id="PS50158"/>
    </source>
</evidence>
<feature type="transmembrane region" description="Helical" evidence="3">
    <location>
        <begin position="21"/>
        <end position="41"/>
    </location>
</feature>
<dbReference type="Proteomes" id="UP000593578">
    <property type="component" value="Unassembled WGS sequence"/>
</dbReference>
<accession>A0A7J8PSW8</accession>
<dbReference type="InterPro" id="IPR040256">
    <property type="entry name" value="At4g02000-like"/>
</dbReference>
<keyword evidence="1" id="KW-0479">Metal-binding</keyword>
<keyword evidence="1" id="KW-0862">Zinc</keyword>
<evidence type="ECO:0000256" key="2">
    <source>
        <dbReference type="SAM" id="MobiDB-lite"/>
    </source>
</evidence>
<evidence type="ECO:0000313" key="6">
    <source>
        <dbReference type="Proteomes" id="UP000593578"/>
    </source>
</evidence>
<proteinExistence type="predicted"/>
<dbReference type="EMBL" id="JABEZZ010000008">
    <property type="protein sequence ID" value="MBA0592183.1"/>
    <property type="molecule type" value="Genomic_DNA"/>
</dbReference>
<protein>
    <recommendedName>
        <fullName evidence="4">CCHC-type domain-containing protein</fullName>
    </recommendedName>
</protein>
<dbReference type="GO" id="GO:0003676">
    <property type="term" value="F:nucleic acid binding"/>
    <property type="evidence" value="ECO:0007669"/>
    <property type="project" value="InterPro"/>
</dbReference>
<gene>
    <name evidence="5" type="ORF">Gorai_009169</name>
</gene>
<evidence type="ECO:0000256" key="1">
    <source>
        <dbReference type="PROSITE-ProRule" id="PRU00047"/>
    </source>
</evidence>
<keyword evidence="3" id="KW-1133">Transmembrane helix</keyword>
<comment type="caution">
    <text evidence="5">The sequence shown here is derived from an EMBL/GenBank/DDBJ whole genome shotgun (WGS) entry which is preliminary data.</text>
</comment>
<dbReference type="Pfam" id="PF14392">
    <property type="entry name" value="zf-CCHC_4"/>
    <property type="match status" value="1"/>
</dbReference>
<dbReference type="InterPro" id="IPR001878">
    <property type="entry name" value="Znf_CCHC"/>
</dbReference>
<dbReference type="GO" id="GO:0008270">
    <property type="term" value="F:zinc ion binding"/>
    <property type="evidence" value="ECO:0007669"/>
    <property type="project" value="UniProtKB-KW"/>
</dbReference>